<dbReference type="InterPro" id="IPR032816">
    <property type="entry name" value="VTT_dom"/>
</dbReference>
<dbReference type="PANTHER" id="PTHR12677:SF59">
    <property type="entry name" value="GOLGI APPARATUS MEMBRANE PROTEIN TVP38-RELATED"/>
    <property type="match status" value="1"/>
</dbReference>
<dbReference type="PaxDb" id="55529-EKX52447"/>
<dbReference type="EnsemblProtists" id="EKX52447">
    <property type="protein sequence ID" value="EKX52447"/>
    <property type="gene ID" value="GUITHDRAFT_150556"/>
</dbReference>
<keyword evidence="9" id="KW-1185">Reference proteome</keyword>
<dbReference type="GeneID" id="17309154"/>
<sequence>MSVEHSAPINHIPTLSPSNTTADGADWSQFSKTQLLVAIFNYFESHPLGYVGFIVFLTCWTTLAFPVTPLEVCGGCVFGPIWGTLGSLVGKTAGCICALSIGRIFGKNWSMPSVLEQYLGVLKKKPFQTMCAIRVAPIPLGVKNYGLSLVRFPGDKYPVGAYFWSCFLVGLPFSIVWGTTGAGFSSVVDALAAS</sequence>
<organism evidence="7">
    <name type="scientific">Guillardia theta (strain CCMP2712)</name>
    <name type="common">Cryptophyte</name>
    <dbReference type="NCBI Taxonomy" id="905079"/>
    <lineage>
        <taxon>Eukaryota</taxon>
        <taxon>Cryptophyceae</taxon>
        <taxon>Pyrenomonadales</taxon>
        <taxon>Geminigeraceae</taxon>
        <taxon>Guillardia</taxon>
    </lineage>
</organism>
<keyword evidence="2" id="KW-1003">Cell membrane</keyword>
<comment type="subcellular location">
    <subcellularLocation>
        <location evidence="1">Cell membrane</location>
        <topology evidence="1">Multi-pass membrane protein</topology>
    </subcellularLocation>
</comment>
<dbReference type="OrthoDB" id="10533922at2759"/>
<evidence type="ECO:0000313" key="8">
    <source>
        <dbReference type="EnsemblProtists" id="EKX52447"/>
    </source>
</evidence>
<dbReference type="GO" id="GO:0005886">
    <property type="term" value="C:plasma membrane"/>
    <property type="evidence" value="ECO:0007669"/>
    <property type="project" value="UniProtKB-SubCell"/>
</dbReference>
<dbReference type="EMBL" id="JH992972">
    <property type="protein sequence ID" value="EKX52447.1"/>
    <property type="molecule type" value="Genomic_DNA"/>
</dbReference>
<name>L1JVP0_GUITC</name>
<evidence type="ECO:0000256" key="5">
    <source>
        <dbReference type="ARBA" id="ARBA00023136"/>
    </source>
</evidence>
<reference evidence="8" key="3">
    <citation type="submission" date="2015-06" db="UniProtKB">
        <authorList>
            <consortium name="EnsemblProtists"/>
        </authorList>
    </citation>
    <scope>IDENTIFICATION</scope>
</reference>
<evidence type="ECO:0000256" key="3">
    <source>
        <dbReference type="ARBA" id="ARBA00022692"/>
    </source>
</evidence>
<dbReference type="Proteomes" id="UP000011087">
    <property type="component" value="Unassembled WGS sequence"/>
</dbReference>
<evidence type="ECO:0000256" key="4">
    <source>
        <dbReference type="ARBA" id="ARBA00022989"/>
    </source>
</evidence>
<evidence type="ECO:0000256" key="1">
    <source>
        <dbReference type="ARBA" id="ARBA00004651"/>
    </source>
</evidence>
<keyword evidence="5" id="KW-0472">Membrane</keyword>
<dbReference type="RefSeq" id="XP_005839427.1">
    <property type="nucleotide sequence ID" value="XM_005839370.1"/>
</dbReference>
<dbReference type="HOGENOM" id="CLU_1404919_0_0_1"/>
<dbReference type="PANTHER" id="PTHR12677">
    <property type="entry name" value="GOLGI APPARATUS MEMBRANE PROTEIN TVP38-RELATED"/>
    <property type="match status" value="1"/>
</dbReference>
<accession>L1JVP0</accession>
<evidence type="ECO:0000313" key="7">
    <source>
        <dbReference type="EMBL" id="EKX52447.1"/>
    </source>
</evidence>
<protein>
    <recommendedName>
        <fullName evidence="6">VTT domain-containing protein</fullName>
    </recommendedName>
</protein>
<keyword evidence="3" id="KW-0812">Transmembrane</keyword>
<evidence type="ECO:0000259" key="6">
    <source>
        <dbReference type="Pfam" id="PF09335"/>
    </source>
</evidence>
<evidence type="ECO:0000313" key="9">
    <source>
        <dbReference type="Proteomes" id="UP000011087"/>
    </source>
</evidence>
<dbReference type="Pfam" id="PF09335">
    <property type="entry name" value="VTT_dom"/>
    <property type="match status" value="1"/>
</dbReference>
<reference evidence="9" key="2">
    <citation type="submission" date="2012-11" db="EMBL/GenBank/DDBJ databases">
        <authorList>
            <person name="Kuo A."/>
            <person name="Curtis B.A."/>
            <person name="Tanifuji G."/>
            <person name="Burki F."/>
            <person name="Gruber A."/>
            <person name="Irimia M."/>
            <person name="Maruyama S."/>
            <person name="Arias M.C."/>
            <person name="Ball S.G."/>
            <person name="Gile G.H."/>
            <person name="Hirakawa Y."/>
            <person name="Hopkins J.F."/>
            <person name="Rensing S.A."/>
            <person name="Schmutz J."/>
            <person name="Symeonidi A."/>
            <person name="Elias M."/>
            <person name="Eveleigh R.J."/>
            <person name="Herman E.K."/>
            <person name="Klute M.J."/>
            <person name="Nakayama T."/>
            <person name="Obornik M."/>
            <person name="Reyes-Prieto A."/>
            <person name="Armbrust E.V."/>
            <person name="Aves S.J."/>
            <person name="Beiko R.G."/>
            <person name="Coutinho P."/>
            <person name="Dacks J.B."/>
            <person name="Durnford D.G."/>
            <person name="Fast N.M."/>
            <person name="Green B.R."/>
            <person name="Grisdale C."/>
            <person name="Hempe F."/>
            <person name="Henrissat B."/>
            <person name="Hoppner M.P."/>
            <person name="Ishida K.-I."/>
            <person name="Kim E."/>
            <person name="Koreny L."/>
            <person name="Kroth P.G."/>
            <person name="Liu Y."/>
            <person name="Malik S.-B."/>
            <person name="Maier U.G."/>
            <person name="McRose D."/>
            <person name="Mock T."/>
            <person name="Neilson J.A."/>
            <person name="Onodera N.T."/>
            <person name="Poole A.M."/>
            <person name="Pritham E.J."/>
            <person name="Richards T.A."/>
            <person name="Rocap G."/>
            <person name="Roy S.W."/>
            <person name="Sarai C."/>
            <person name="Schaack S."/>
            <person name="Shirato S."/>
            <person name="Slamovits C.H."/>
            <person name="Spencer D.F."/>
            <person name="Suzuki S."/>
            <person name="Worden A.Z."/>
            <person name="Zauner S."/>
            <person name="Barry K."/>
            <person name="Bell C."/>
            <person name="Bharti A.K."/>
            <person name="Crow J.A."/>
            <person name="Grimwood J."/>
            <person name="Kramer R."/>
            <person name="Lindquist E."/>
            <person name="Lucas S."/>
            <person name="Salamov A."/>
            <person name="McFadden G.I."/>
            <person name="Lane C.E."/>
            <person name="Keeling P.J."/>
            <person name="Gray M.W."/>
            <person name="Grigoriev I.V."/>
            <person name="Archibald J.M."/>
        </authorList>
    </citation>
    <scope>NUCLEOTIDE SEQUENCE</scope>
    <source>
        <strain evidence="9">CCMP2712</strain>
    </source>
</reference>
<gene>
    <name evidence="7" type="ORF">GUITHDRAFT_150556</name>
</gene>
<proteinExistence type="predicted"/>
<reference evidence="7 9" key="1">
    <citation type="journal article" date="2012" name="Nature">
        <title>Algal genomes reveal evolutionary mosaicism and the fate of nucleomorphs.</title>
        <authorList>
            <consortium name="DOE Joint Genome Institute"/>
            <person name="Curtis B.A."/>
            <person name="Tanifuji G."/>
            <person name="Burki F."/>
            <person name="Gruber A."/>
            <person name="Irimia M."/>
            <person name="Maruyama S."/>
            <person name="Arias M.C."/>
            <person name="Ball S.G."/>
            <person name="Gile G.H."/>
            <person name="Hirakawa Y."/>
            <person name="Hopkins J.F."/>
            <person name="Kuo A."/>
            <person name="Rensing S.A."/>
            <person name="Schmutz J."/>
            <person name="Symeonidi A."/>
            <person name="Elias M."/>
            <person name="Eveleigh R.J."/>
            <person name="Herman E.K."/>
            <person name="Klute M.J."/>
            <person name="Nakayama T."/>
            <person name="Obornik M."/>
            <person name="Reyes-Prieto A."/>
            <person name="Armbrust E.V."/>
            <person name="Aves S.J."/>
            <person name="Beiko R.G."/>
            <person name="Coutinho P."/>
            <person name="Dacks J.B."/>
            <person name="Durnford D.G."/>
            <person name="Fast N.M."/>
            <person name="Green B.R."/>
            <person name="Grisdale C.J."/>
            <person name="Hempel F."/>
            <person name="Henrissat B."/>
            <person name="Hoppner M.P."/>
            <person name="Ishida K."/>
            <person name="Kim E."/>
            <person name="Koreny L."/>
            <person name="Kroth P.G."/>
            <person name="Liu Y."/>
            <person name="Malik S.B."/>
            <person name="Maier U.G."/>
            <person name="McRose D."/>
            <person name="Mock T."/>
            <person name="Neilson J.A."/>
            <person name="Onodera N.T."/>
            <person name="Poole A.M."/>
            <person name="Pritham E.J."/>
            <person name="Richards T.A."/>
            <person name="Rocap G."/>
            <person name="Roy S.W."/>
            <person name="Sarai C."/>
            <person name="Schaack S."/>
            <person name="Shirato S."/>
            <person name="Slamovits C.H."/>
            <person name="Spencer D.F."/>
            <person name="Suzuki S."/>
            <person name="Worden A.Z."/>
            <person name="Zauner S."/>
            <person name="Barry K."/>
            <person name="Bell C."/>
            <person name="Bharti A.K."/>
            <person name="Crow J.A."/>
            <person name="Grimwood J."/>
            <person name="Kramer R."/>
            <person name="Lindquist E."/>
            <person name="Lucas S."/>
            <person name="Salamov A."/>
            <person name="McFadden G.I."/>
            <person name="Lane C.E."/>
            <person name="Keeling P.J."/>
            <person name="Gray M.W."/>
            <person name="Grigoriev I.V."/>
            <person name="Archibald J.M."/>
        </authorList>
    </citation>
    <scope>NUCLEOTIDE SEQUENCE</scope>
    <source>
        <strain evidence="7 9">CCMP2712</strain>
    </source>
</reference>
<dbReference type="KEGG" id="gtt:GUITHDRAFT_150556"/>
<keyword evidence="4" id="KW-1133">Transmembrane helix</keyword>
<dbReference type="InterPro" id="IPR015414">
    <property type="entry name" value="TMEM64"/>
</dbReference>
<evidence type="ECO:0000256" key="2">
    <source>
        <dbReference type="ARBA" id="ARBA00022475"/>
    </source>
</evidence>
<dbReference type="AlphaFoldDB" id="L1JVP0"/>
<feature type="domain" description="VTT" evidence="6">
    <location>
        <begin position="65"/>
        <end position="181"/>
    </location>
</feature>